<gene>
    <name evidence="4" type="ORF">ACFQHW_09345</name>
</gene>
<evidence type="ECO:0000313" key="5">
    <source>
        <dbReference type="Proteomes" id="UP001596310"/>
    </source>
</evidence>
<evidence type="ECO:0000256" key="2">
    <source>
        <dbReference type="SAM" id="MobiDB-lite"/>
    </source>
</evidence>
<dbReference type="Pfam" id="PF04607">
    <property type="entry name" value="RelA_SpoT"/>
    <property type="match status" value="1"/>
</dbReference>
<feature type="domain" description="RelA/SpoT" evidence="3">
    <location>
        <begin position="43"/>
        <end position="164"/>
    </location>
</feature>
<evidence type="ECO:0000259" key="3">
    <source>
        <dbReference type="SMART" id="SM00954"/>
    </source>
</evidence>
<dbReference type="PANTHER" id="PTHR47837">
    <property type="entry name" value="GTP PYROPHOSPHOKINASE YJBM"/>
    <property type="match status" value="1"/>
</dbReference>
<organism evidence="4 5">
    <name type="scientific">Lapidilactobacillus achengensis</name>
    <dbReference type="NCBI Taxonomy" id="2486000"/>
    <lineage>
        <taxon>Bacteria</taxon>
        <taxon>Bacillati</taxon>
        <taxon>Bacillota</taxon>
        <taxon>Bacilli</taxon>
        <taxon>Lactobacillales</taxon>
        <taxon>Lactobacillaceae</taxon>
        <taxon>Lapidilactobacillus</taxon>
    </lineage>
</organism>
<feature type="region of interest" description="Disordered" evidence="2">
    <location>
        <begin position="198"/>
        <end position="260"/>
    </location>
</feature>
<evidence type="ECO:0000313" key="4">
    <source>
        <dbReference type="EMBL" id="MFC6315766.1"/>
    </source>
</evidence>
<dbReference type="InterPro" id="IPR052366">
    <property type="entry name" value="GTP_Pyrophosphokinase"/>
</dbReference>
<feature type="compositionally biased region" description="Low complexity" evidence="2">
    <location>
        <begin position="213"/>
        <end position="232"/>
    </location>
</feature>
<keyword evidence="5" id="KW-1185">Reference proteome</keyword>
<dbReference type="EMBL" id="JBHSSM010000020">
    <property type="protein sequence ID" value="MFC6315766.1"/>
    <property type="molecule type" value="Genomic_DNA"/>
</dbReference>
<feature type="compositionally biased region" description="Polar residues" evidence="2">
    <location>
        <begin position="236"/>
        <end position="245"/>
    </location>
</feature>
<protein>
    <submittedName>
        <fullName evidence="4">GTP pyrophosphokinase family protein</fullName>
    </submittedName>
</protein>
<dbReference type="Gene3D" id="3.30.460.10">
    <property type="entry name" value="Beta Polymerase, domain 2"/>
    <property type="match status" value="1"/>
</dbReference>
<dbReference type="Proteomes" id="UP001596310">
    <property type="component" value="Unassembled WGS sequence"/>
</dbReference>
<evidence type="ECO:0000256" key="1">
    <source>
        <dbReference type="ARBA" id="ARBA00004976"/>
    </source>
</evidence>
<comment type="caution">
    <text evidence="4">The sequence shown here is derived from an EMBL/GenBank/DDBJ whole genome shotgun (WGS) entry which is preliminary data.</text>
</comment>
<dbReference type="InterPro" id="IPR043519">
    <property type="entry name" value="NT_sf"/>
</dbReference>
<proteinExistence type="predicted"/>
<sequence>MKNWSQFLMPYGQAVDELKLKFRALRKVYQNQGEHSPIEFVTGRVKPVNSILEKMQRRYIREDVLETDMQDIAGLRIMCQFVEDIYQVADLIRQRNDMTVIEERDYVSNSKPSGYRSYHIVIEYPLQLIDQEKKVLVEIQVRTLSMNFWATVEHSLNYKYQGEFPEEISERLKRAAEASFMLDQEMSEIREEIQEAQRYQYDQQQGDPASLEADLSAADTGTGAADHAAGTGVPASDSSLAQSDEPTAPQHPNDKNGAAS</sequence>
<name>A0ABW1URZ2_9LACO</name>
<dbReference type="InterPro" id="IPR007685">
    <property type="entry name" value="RelA_SpoT"/>
</dbReference>
<dbReference type="RefSeq" id="WP_125600847.1">
    <property type="nucleotide sequence ID" value="NZ_JBHSSM010000020.1"/>
</dbReference>
<dbReference type="SMART" id="SM00954">
    <property type="entry name" value="RelA_SpoT"/>
    <property type="match status" value="1"/>
</dbReference>
<dbReference type="SUPFAM" id="SSF81301">
    <property type="entry name" value="Nucleotidyltransferase"/>
    <property type="match status" value="1"/>
</dbReference>
<reference evidence="5" key="1">
    <citation type="journal article" date="2019" name="Int. J. Syst. Evol. Microbiol.">
        <title>The Global Catalogue of Microorganisms (GCM) 10K type strain sequencing project: providing services to taxonomists for standard genome sequencing and annotation.</title>
        <authorList>
            <consortium name="The Broad Institute Genomics Platform"/>
            <consortium name="The Broad Institute Genome Sequencing Center for Infectious Disease"/>
            <person name="Wu L."/>
            <person name="Ma J."/>
        </authorList>
    </citation>
    <scope>NUCLEOTIDE SEQUENCE [LARGE SCALE GENOMIC DNA]</scope>
    <source>
        <strain evidence="5">CCM 8897</strain>
    </source>
</reference>
<dbReference type="PANTHER" id="PTHR47837:SF1">
    <property type="entry name" value="GTP PYROPHOSPHOKINASE YJBM"/>
    <property type="match status" value="1"/>
</dbReference>
<comment type="pathway">
    <text evidence="1">Purine metabolism; ppGpp biosynthesis; ppGpp from GTP: step 1/2.</text>
</comment>
<dbReference type="CDD" id="cd05399">
    <property type="entry name" value="NT_Rel-Spo_like"/>
    <property type="match status" value="1"/>
</dbReference>
<dbReference type="Gene3D" id="1.10.287.860">
    <property type="entry name" value="Nucleotidyltransferase"/>
    <property type="match status" value="1"/>
</dbReference>
<accession>A0ABW1URZ2</accession>